<evidence type="ECO:0000313" key="3">
    <source>
        <dbReference type="Proteomes" id="UP001283341"/>
    </source>
</evidence>
<evidence type="ECO:0000256" key="1">
    <source>
        <dbReference type="SAM" id="MobiDB-lite"/>
    </source>
</evidence>
<proteinExistence type="predicted"/>
<organism evidence="2 3">
    <name type="scientific">Apodospora peruviana</name>
    <dbReference type="NCBI Taxonomy" id="516989"/>
    <lineage>
        <taxon>Eukaryota</taxon>
        <taxon>Fungi</taxon>
        <taxon>Dikarya</taxon>
        <taxon>Ascomycota</taxon>
        <taxon>Pezizomycotina</taxon>
        <taxon>Sordariomycetes</taxon>
        <taxon>Sordariomycetidae</taxon>
        <taxon>Sordariales</taxon>
        <taxon>Lasiosphaeriaceae</taxon>
        <taxon>Apodospora</taxon>
    </lineage>
</organism>
<name>A0AAE0M4W2_9PEZI</name>
<dbReference type="EMBL" id="JAUEDM010000004">
    <property type="protein sequence ID" value="KAK3319085.1"/>
    <property type="molecule type" value="Genomic_DNA"/>
</dbReference>
<feature type="region of interest" description="Disordered" evidence="1">
    <location>
        <begin position="18"/>
        <end position="91"/>
    </location>
</feature>
<reference evidence="2" key="1">
    <citation type="journal article" date="2023" name="Mol. Phylogenet. Evol.">
        <title>Genome-scale phylogeny and comparative genomics of the fungal order Sordariales.</title>
        <authorList>
            <person name="Hensen N."/>
            <person name="Bonometti L."/>
            <person name="Westerberg I."/>
            <person name="Brannstrom I.O."/>
            <person name="Guillou S."/>
            <person name="Cros-Aarteil S."/>
            <person name="Calhoun S."/>
            <person name="Haridas S."/>
            <person name="Kuo A."/>
            <person name="Mondo S."/>
            <person name="Pangilinan J."/>
            <person name="Riley R."/>
            <person name="LaButti K."/>
            <person name="Andreopoulos B."/>
            <person name="Lipzen A."/>
            <person name="Chen C."/>
            <person name="Yan M."/>
            <person name="Daum C."/>
            <person name="Ng V."/>
            <person name="Clum A."/>
            <person name="Steindorff A."/>
            <person name="Ohm R.A."/>
            <person name="Martin F."/>
            <person name="Silar P."/>
            <person name="Natvig D.O."/>
            <person name="Lalanne C."/>
            <person name="Gautier V."/>
            <person name="Ament-Velasquez S.L."/>
            <person name="Kruys A."/>
            <person name="Hutchinson M.I."/>
            <person name="Powell A.J."/>
            <person name="Barry K."/>
            <person name="Miller A.N."/>
            <person name="Grigoriev I.V."/>
            <person name="Debuchy R."/>
            <person name="Gladieux P."/>
            <person name="Hiltunen Thoren M."/>
            <person name="Johannesson H."/>
        </authorList>
    </citation>
    <scope>NUCLEOTIDE SEQUENCE</scope>
    <source>
        <strain evidence="2">CBS 118394</strain>
    </source>
</reference>
<comment type="caution">
    <text evidence="2">The sequence shown here is derived from an EMBL/GenBank/DDBJ whole genome shotgun (WGS) entry which is preliminary data.</text>
</comment>
<protein>
    <submittedName>
        <fullName evidence="2">Uncharacterized protein</fullName>
    </submittedName>
</protein>
<dbReference type="Proteomes" id="UP001283341">
    <property type="component" value="Unassembled WGS sequence"/>
</dbReference>
<gene>
    <name evidence="2" type="ORF">B0H66DRAFT_558780</name>
</gene>
<dbReference type="AlphaFoldDB" id="A0AAE0M4W2"/>
<feature type="compositionally biased region" description="Polar residues" evidence="1">
    <location>
        <begin position="25"/>
        <end position="39"/>
    </location>
</feature>
<keyword evidence="3" id="KW-1185">Reference proteome</keyword>
<reference evidence="2" key="2">
    <citation type="submission" date="2023-06" db="EMBL/GenBank/DDBJ databases">
        <authorList>
            <consortium name="Lawrence Berkeley National Laboratory"/>
            <person name="Haridas S."/>
            <person name="Hensen N."/>
            <person name="Bonometti L."/>
            <person name="Westerberg I."/>
            <person name="Brannstrom I.O."/>
            <person name="Guillou S."/>
            <person name="Cros-Aarteil S."/>
            <person name="Calhoun S."/>
            <person name="Kuo A."/>
            <person name="Mondo S."/>
            <person name="Pangilinan J."/>
            <person name="Riley R."/>
            <person name="Labutti K."/>
            <person name="Andreopoulos B."/>
            <person name="Lipzen A."/>
            <person name="Chen C."/>
            <person name="Yanf M."/>
            <person name="Daum C."/>
            <person name="Ng V."/>
            <person name="Clum A."/>
            <person name="Steindorff A."/>
            <person name="Ohm R."/>
            <person name="Martin F."/>
            <person name="Silar P."/>
            <person name="Natvig D."/>
            <person name="Lalanne C."/>
            <person name="Gautier V."/>
            <person name="Ament-Velasquez S.L."/>
            <person name="Kruys A."/>
            <person name="Hutchinson M.I."/>
            <person name="Powell A.J."/>
            <person name="Barry K."/>
            <person name="Miller A.N."/>
            <person name="Grigoriev I.V."/>
            <person name="Debuchy R."/>
            <person name="Gladieux P."/>
            <person name="Thoren M.H."/>
            <person name="Johannesson H."/>
        </authorList>
    </citation>
    <scope>NUCLEOTIDE SEQUENCE</scope>
    <source>
        <strain evidence="2">CBS 118394</strain>
    </source>
</reference>
<sequence length="91" mass="9820">MRFSRISFPVTVLIATGGDCLPTGPSGNTELSKRATNTPLEARDWPNDGSQPFVWGREASDVEAKVKARDWPEGSSQPSIGQGTHVVGRPR</sequence>
<accession>A0AAE0M4W2</accession>
<feature type="compositionally biased region" description="Basic and acidic residues" evidence="1">
    <location>
        <begin position="58"/>
        <end position="72"/>
    </location>
</feature>
<evidence type="ECO:0000313" key="2">
    <source>
        <dbReference type="EMBL" id="KAK3319085.1"/>
    </source>
</evidence>